<keyword evidence="6" id="KW-0472">Membrane</keyword>
<keyword evidence="3" id="KW-0812">Transmembrane</keyword>
<dbReference type="Proteomes" id="UP000479000">
    <property type="component" value="Unassembled WGS sequence"/>
</dbReference>
<keyword evidence="11" id="KW-1185">Reference proteome</keyword>
<keyword evidence="4" id="KW-0732">Signal</keyword>
<dbReference type="GO" id="GO:0098552">
    <property type="term" value="C:side of membrane"/>
    <property type="evidence" value="ECO:0007669"/>
    <property type="project" value="UniProtKB-KW"/>
</dbReference>
<dbReference type="InterPro" id="IPR050975">
    <property type="entry name" value="Sleep_regulator"/>
</dbReference>
<dbReference type="EMBL" id="CADCXU010008677">
    <property type="protein sequence ID" value="CAA9999343.1"/>
    <property type="molecule type" value="Genomic_DNA"/>
</dbReference>
<accession>A0A6H5GH50</accession>
<evidence type="ECO:0000256" key="2">
    <source>
        <dbReference type="ARBA" id="ARBA00022622"/>
    </source>
</evidence>
<keyword evidence="8" id="KW-0449">Lipoprotein</keyword>
<comment type="subcellular location">
    <subcellularLocation>
        <location evidence="1">Membrane</location>
        <topology evidence="1">Lipid-anchor</topology>
        <topology evidence="1">GPI-anchor</topology>
    </subcellularLocation>
</comment>
<dbReference type="OrthoDB" id="9988013at2759"/>
<gene>
    <name evidence="9" type="ORF">NTEN_LOCUS5626</name>
    <name evidence="10" type="ORF">NTEN_LOCUS8661</name>
</gene>
<keyword evidence="2" id="KW-0336">GPI-anchor</keyword>
<evidence type="ECO:0000256" key="7">
    <source>
        <dbReference type="ARBA" id="ARBA00023180"/>
    </source>
</evidence>
<proteinExistence type="predicted"/>
<evidence type="ECO:0000256" key="4">
    <source>
        <dbReference type="ARBA" id="ARBA00022729"/>
    </source>
</evidence>
<evidence type="ECO:0000313" key="9">
    <source>
        <dbReference type="EMBL" id="CAA9999343.1"/>
    </source>
</evidence>
<evidence type="ECO:0000256" key="8">
    <source>
        <dbReference type="ARBA" id="ARBA00023288"/>
    </source>
</evidence>
<evidence type="ECO:0000256" key="1">
    <source>
        <dbReference type="ARBA" id="ARBA00004589"/>
    </source>
</evidence>
<sequence length="147" mass="16085">MNPSQIIVIVSTVICFVEGGFNRCFQCRSRGELGSCKDPFVHNNASALTEEVGVKTVPCTSGWCGKILDRGSNAFKDEEYGSATERLCLQRGPNDNEERCAQTIWSHSKVFMCFCQGDLCNGSSNVTPSAAMISSIFSLLLMLSLRQ</sequence>
<dbReference type="EMBL" id="CADCXU010013192">
    <property type="protein sequence ID" value="CAB0002938.1"/>
    <property type="molecule type" value="Genomic_DNA"/>
</dbReference>
<dbReference type="GO" id="GO:0032222">
    <property type="term" value="P:regulation of synaptic transmission, cholinergic"/>
    <property type="evidence" value="ECO:0007669"/>
    <property type="project" value="InterPro"/>
</dbReference>
<evidence type="ECO:0000313" key="10">
    <source>
        <dbReference type="EMBL" id="CAB0002938.1"/>
    </source>
</evidence>
<dbReference type="AlphaFoldDB" id="A0A6H5GH50"/>
<name>A0A6H5GH50_9HEMI</name>
<evidence type="ECO:0000256" key="6">
    <source>
        <dbReference type="ARBA" id="ARBA00023136"/>
    </source>
</evidence>
<dbReference type="PANTHER" id="PTHR33562:SF22">
    <property type="entry name" value="PROTEIN QUIVER"/>
    <property type="match status" value="1"/>
</dbReference>
<reference evidence="10 11" key="1">
    <citation type="submission" date="2020-02" db="EMBL/GenBank/DDBJ databases">
        <authorList>
            <person name="Ferguson B K."/>
        </authorList>
    </citation>
    <scope>NUCLEOTIDE SEQUENCE [LARGE SCALE GENOMIC DNA]</scope>
</reference>
<dbReference type="GO" id="GO:0030431">
    <property type="term" value="P:sleep"/>
    <property type="evidence" value="ECO:0007669"/>
    <property type="project" value="InterPro"/>
</dbReference>
<evidence type="ECO:0000313" key="11">
    <source>
        <dbReference type="Proteomes" id="UP000479000"/>
    </source>
</evidence>
<protein>
    <submittedName>
        <fullName evidence="10">Uncharacterized protein</fullName>
    </submittedName>
</protein>
<dbReference type="CDD" id="cd23589">
    <property type="entry name" value="TFP_LU_ECD_Rtv"/>
    <property type="match status" value="1"/>
</dbReference>
<evidence type="ECO:0000256" key="5">
    <source>
        <dbReference type="ARBA" id="ARBA00022989"/>
    </source>
</evidence>
<dbReference type="Pfam" id="PF17064">
    <property type="entry name" value="QVR"/>
    <property type="match status" value="1"/>
</dbReference>
<dbReference type="PANTHER" id="PTHR33562">
    <property type="entry name" value="ATILLA, ISOFORM B-RELATED-RELATED"/>
    <property type="match status" value="1"/>
</dbReference>
<keyword evidence="5" id="KW-1133">Transmembrane helix</keyword>
<keyword evidence="7" id="KW-0325">Glycoprotein</keyword>
<dbReference type="InterPro" id="IPR031424">
    <property type="entry name" value="QVR-like"/>
</dbReference>
<evidence type="ECO:0000256" key="3">
    <source>
        <dbReference type="ARBA" id="ARBA00022692"/>
    </source>
</evidence>
<organism evidence="10 11">
    <name type="scientific">Nesidiocoris tenuis</name>
    <dbReference type="NCBI Taxonomy" id="355587"/>
    <lineage>
        <taxon>Eukaryota</taxon>
        <taxon>Metazoa</taxon>
        <taxon>Ecdysozoa</taxon>
        <taxon>Arthropoda</taxon>
        <taxon>Hexapoda</taxon>
        <taxon>Insecta</taxon>
        <taxon>Pterygota</taxon>
        <taxon>Neoptera</taxon>
        <taxon>Paraneoptera</taxon>
        <taxon>Hemiptera</taxon>
        <taxon>Heteroptera</taxon>
        <taxon>Panheteroptera</taxon>
        <taxon>Cimicomorpha</taxon>
        <taxon>Miridae</taxon>
        <taxon>Dicyphina</taxon>
        <taxon>Nesidiocoris</taxon>
    </lineage>
</organism>